<keyword evidence="4 8" id="KW-0378">Hydrolase</keyword>
<proteinExistence type="inferred from homology"/>
<evidence type="ECO:0000256" key="7">
    <source>
        <dbReference type="ARBA" id="ARBA00023239"/>
    </source>
</evidence>
<evidence type="ECO:0000313" key="11">
    <source>
        <dbReference type="Proteomes" id="UP001196565"/>
    </source>
</evidence>
<evidence type="ECO:0000256" key="6">
    <source>
        <dbReference type="ARBA" id="ARBA00023125"/>
    </source>
</evidence>
<feature type="region of interest" description="Disordered" evidence="9">
    <location>
        <begin position="219"/>
        <end position="242"/>
    </location>
</feature>
<comment type="caution">
    <text evidence="10">The sequence shown here is derived from an EMBL/GenBank/DDBJ whole genome shotgun (WGS) entry which is preliminary data.</text>
</comment>
<dbReference type="Gene3D" id="3.90.1680.10">
    <property type="entry name" value="SOS response associated peptidase-like"/>
    <property type="match status" value="1"/>
</dbReference>
<evidence type="ECO:0000256" key="3">
    <source>
        <dbReference type="ARBA" id="ARBA00022763"/>
    </source>
</evidence>
<dbReference type="Pfam" id="PF02586">
    <property type="entry name" value="SRAP"/>
    <property type="match status" value="1"/>
</dbReference>
<protein>
    <recommendedName>
        <fullName evidence="8">Abasic site processing protein</fullName>
        <ecNumber evidence="8">3.4.-.-</ecNumber>
    </recommendedName>
</protein>
<dbReference type="RefSeq" id="WP_219764234.1">
    <property type="nucleotide sequence ID" value="NZ_JAHYBZ010000006.1"/>
</dbReference>
<keyword evidence="11" id="KW-1185">Reference proteome</keyword>
<dbReference type="PANTHER" id="PTHR13604:SF0">
    <property type="entry name" value="ABASIC SITE PROCESSING PROTEIN HMCES"/>
    <property type="match status" value="1"/>
</dbReference>
<dbReference type="Proteomes" id="UP001196565">
    <property type="component" value="Unassembled WGS sequence"/>
</dbReference>
<evidence type="ECO:0000256" key="2">
    <source>
        <dbReference type="ARBA" id="ARBA00022670"/>
    </source>
</evidence>
<gene>
    <name evidence="10" type="ORF">KPL78_17320</name>
</gene>
<keyword evidence="6" id="KW-0238">DNA-binding</keyword>
<dbReference type="PANTHER" id="PTHR13604">
    <property type="entry name" value="DC12-RELATED"/>
    <property type="match status" value="1"/>
</dbReference>
<dbReference type="InterPro" id="IPR003738">
    <property type="entry name" value="SRAP"/>
</dbReference>
<keyword evidence="3" id="KW-0227">DNA damage</keyword>
<keyword evidence="5" id="KW-0190">Covalent protein-DNA linkage</keyword>
<evidence type="ECO:0000313" key="10">
    <source>
        <dbReference type="EMBL" id="MBW6399623.1"/>
    </source>
</evidence>
<keyword evidence="7" id="KW-0456">Lyase</keyword>
<keyword evidence="2 8" id="KW-0645">Protease</keyword>
<evidence type="ECO:0000256" key="8">
    <source>
        <dbReference type="RuleBase" id="RU364100"/>
    </source>
</evidence>
<dbReference type="EMBL" id="JAHYBZ010000006">
    <property type="protein sequence ID" value="MBW6399623.1"/>
    <property type="molecule type" value="Genomic_DNA"/>
</dbReference>
<dbReference type="SUPFAM" id="SSF143081">
    <property type="entry name" value="BB1717-like"/>
    <property type="match status" value="1"/>
</dbReference>
<organism evidence="10 11">
    <name type="scientific">Roseomonas alba</name>
    <dbReference type="NCBI Taxonomy" id="2846776"/>
    <lineage>
        <taxon>Bacteria</taxon>
        <taxon>Pseudomonadati</taxon>
        <taxon>Pseudomonadota</taxon>
        <taxon>Alphaproteobacteria</taxon>
        <taxon>Acetobacterales</taxon>
        <taxon>Roseomonadaceae</taxon>
        <taxon>Roseomonas</taxon>
    </lineage>
</organism>
<evidence type="ECO:0000256" key="9">
    <source>
        <dbReference type="SAM" id="MobiDB-lite"/>
    </source>
</evidence>
<evidence type="ECO:0000256" key="5">
    <source>
        <dbReference type="ARBA" id="ARBA00023124"/>
    </source>
</evidence>
<dbReference type="EC" id="3.4.-.-" evidence="8"/>
<accession>A0ABS7ABR2</accession>
<evidence type="ECO:0000256" key="1">
    <source>
        <dbReference type="ARBA" id="ARBA00008136"/>
    </source>
</evidence>
<comment type="similarity">
    <text evidence="1 8">Belongs to the SOS response-associated peptidase family.</text>
</comment>
<reference evidence="10 11" key="1">
    <citation type="submission" date="2021-07" db="EMBL/GenBank/DDBJ databases">
        <authorList>
            <person name="So Y."/>
        </authorList>
    </citation>
    <scope>NUCLEOTIDE SEQUENCE [LARGE SCALE GENOMIC DNA]</scope>
    <source>
        <strain evidence="10 11">HJA6</strain>
    </source>
</reference>
<evidence type="ECO:0000256" key="4">
    <source>
        <dbReference type="ARBA" id="ARBA00022801"/>
    </source>
</evidence>
<name>A0ABS7ABR2_9PROT</name>
<sequence>MCGRYFQQRSSGEMARHFGVTGALPNLPPSFNRAPTQEGLVVRRHPDTAARHLDALRWGLVPRWAKDATGAARMINARSESVAEKPAFRDAFHKRRGIAVADGFYEWQVLGKGSKQPFAVAMADGAPMPLAALWEGWRAPDGTILRSYTILTTAAVPELAPLHERMPVILPPEAWDAWLGDVPADEDVLLGLLKPYPRSGLAVWPVGARVGRVSEDDAGLLDRDPLAVPPPGLDDPPPRFER</sequence>
<dbReference type="InterPro" id="IPR036590">
    <property type="entry name" value="SRAP-like"/>
</dbReference>